<proteinExistence type="predicted"/>
<evidence type="ECO:0000313" key="1">
    <source>
        <dbReference type="EMBL" id="QHS91630.1"/>
    </source>
</evidence>
<organism evidence="1">
    <name type="scientific">viral metagenome</name>
    <dbReference type="NCBI Taxonomy" id="1070528"/>
    <lineage>
        <taxon>unclassified sequences</taxon>
        <taxon>metagenomes</taxon>
        <taxon>organismal metagenomes</taxon>
    </lineage>
</organism>
<reference evidence="1" key="1">
    <citation type="journal article" date="2020" name="Nature">
        <title>Giant virus diversity and host interactions through global metagenomics.</title>
        <authorList>
            <person name="Schulz F."/>
            <person name="Roux S."/>
            <person name="Paez-Espino D."/>
            <person name="Jungbluth S."/>
            <person name="Walsh D.A."/>
            <person name="Denef V.J."/>
            <person name="McMahon K.D."/>
            <person name="Konstantinidis K.T."/>
            <person name="Eloe-Fadrosh E.A."/>
            <person name="Kyrpides N.C."/>
            <person name="Woyke T."/>
        </authorList>
    </citation>
    <scope>NUCLEOTIDE SEQUENCE</scope>
    <source>
        <strain evidence="1">GVMAG-M-3300013006-15</strain>
    </source>
</reference>
<name>A0A6C0BHP8_9ZZZZ</name>
<accession>A0A6C0BHP8</accession>
<sequence length="255" mass="26674">MAETQLTILAEQILGSNPTQALFLRAAVSLAQELVVFNGLSVKQKEVIIVHVLEKCVQKSALPADQKAILVQLLDSVIPETLKIILEVSNGEFSLKDIPTTPAGCFAFCTRAIAVLKSDPQLLAIAEKKLTSLVTEVTDVKVDISGASVQLADAVSAKLDTVVSVVTDISGTSVASVASVASIQQVVDVVSAKIETVVSVPASIPAPPPVPPPVEEVIQVVSSNVPDVSGNLALTPEEANVKGLFLDWAKKEPSL</sequence>
<protein>
    <submittedName>
        <fullName evidence="1">Uncharacterized protein</fullName>
    </submittedName>
</protein>
<dbReference type="EMBL" id="MN739162">
    <property type="protein sequence ID" value="QHS91630.1"/>
    <property type="molecule type" value="Genomic_DNA"/>
</dbReference>
<dbReference type="AlphaFoldDB" id="A0A6C0BHP8"/>